<comment type="function">
    <text evidence="1">Scaffold protein in the commander complex that is essential for endosomal recycling of transmembrane cargos; the commander complex is composed of the CCC subcomplex and the retriever subcomplex.</text>
</comment>
<dbReference type="Pfam" id="PF21672">
    <property type="entry name" value="COMM_HN"/>
    <property type="match status" value="1"/>
</dbReference>
<protein>
    <recommendedName>
        <fullName evidence="2">COMM domain-containing protein</fullName>
    </recommendedName>
</protein>
<dbReference type="PANTHER" id="PTHR16231">
    <property type="entry name" value="COMM DOMAIN-CONTAINING PROTEIN 4-8 FAMILY MEMBER"/>
    <property type="match status" value="1"/>
</dbReference>
<organism evidence="3">
    <name type="scientific">Vannella robusta</name>
    <dbReference type="NCBI Taxonomy" id="1487602"/>
    <lineage>
        <taxon>Eukaryota</taxon>
        <taxon>Amoebozoa</taxon>
        <taxon>Discosea</taxon>
        <taxon>Flabellinia</taxon>
        <taxon>Vannellidae</taxon>
        <taxon>Vannella</taxon>
    </lineage>
</organism>
<gene>
    <name evidence="3" type="ORF">VSP0166_LOCUS2867</name>
</gene>
<evidence type="ECO:0000313" key="3">
    <source>
        <dbReference type="EMBL" id="CAE2204980.1"/>
    </source>
</evidence>
<accession>A0A7S4HP09</accession>
<dbReference type="Pfam" id="PF07258">
    <property type="entry name" value="COMM_domain"/>
    <property type="match status" value="1"/>
</dbReference>
<dbReference type="EMBL" id="HBKP01003967">
    <property type="protein sequence ID" value="CAE2204980.1"/>
    <property type="molecule type" value="Transcribed_RNA"/>
</dbReference>
<dbReference type="PROSITE" id="PS51269">
    <property type="entry name" value="COMM"/>
    <property type="match status" value="1"/>
</dbReference>
<evidence type="ECO:0000256" key="1">
    <source>
        <dbReference type="ARBA" id="ARBA00093300"/>
    </source>
</evidence>
<dbReference type="AlphaFoldDB" id="A0A7S4HP09"/>
<sequence>MVIKHILGEGIDFQKVAKMTSAVELETSEVKALIAALTFIVSNSAKYNVEDDIIRNELQQFGLPKEHCDSIARAFSGAKELLQEHFVEKTFTLPKLVSIDWKVNYVMCNDQEDVNEPAVQLKIGVEDNEQTDNFSFELDQDKFNVLLGELKQARAIMENM</sequence>
<proteinExistence type="predicted"/>
<evidence type="ECO:0000259" key="2">
    <source>
        <dbReference type="PROSITE" id="PS51269"/>
    </source>
</evidence>
<dbReference type="InterPro" id="IPR047155">
    <property type="entry name" value="COMMD4/6/7/8"/>
</dbReference>
<feature type="domain" description="COMM" evidence="2">
    <location>
        <begin position="95"/>
        <end position="160"/>
    </location>
</feature>
<reference evidence="3" key="1">
    <citation type="submission" date="2021-01" db="EMBL/GenBank/DDBJ databases">
        <authorList>
            <person name="Corre E."/>
            <person name="Pelletier E."/>
            <person name="Niang G."/>
            <person name="Scheremetjew M."/>
            <person name="Finn R."/>
            <person name="Kale V."/>
            <person name="Holt S."/>
            <person name="Cochrane G."/>
            <person name="Meng A."/>
            <person name="Brown T."/>
            <person name="Cohen L."/>
        </authorList>
    </citation>
    <scope>NUCLEOTIDE SEQUENCE</scope>
    <source>
        <strain evidence="3">DIVA3 518/3/11/1/6</strain>
    </source>
</reference>
<dbReference type="InterPro" id="IPR017920">
    <property type="entry name" value="COMM"/>
</dbReference>
<name>A0A7S4HP09_9EUKA</name>
<dbReference type="PANTHER" id="PTHR16231:SF4">
    <property type="entry name" value="COMM DOMAIN-CONTAINING PROTEIN 4"/>
    <property type="match status" value="1"/>
</dbReference>